<comment type="caution">
    <text evidence="3">The sequence shown here is derived from an EMBL/GenBank/DDBJ whole genome shotgun (WGS) entry which is preliminary data.</text>
</comment>
<dbReference type="PANTHER" id="PTHR23115">
    <property type="entry name" value="TRANSLATION FACTOR"/>
    <property type="match status" value="1"/>
</dbReference>
<dbReference type="GO" id="GO:0005525">
    <property type="term" value="F:GTP binding"/>
    <property type="evidence" value="ECO:0007669"/>
    <property type="project" value="UniProtKB-KW"/>
</dbReference>
<gene>
    <name evidence="3" type="ORF">J0S82_014946</name>
</gene>
<keyword evidence="3" id="KW-0251">Elongation factor</keyword>
<proteinExistence type="predicted"/>
<dbReference type="AlphaFoldDB" id="A0A8J6AYP4"/>
<keyword evidence="4" id="KW-1185">Reference proteome</keyword>
<organism evidence="3 4">
    <name type="scientific">Galemys pyrenaicus</name>
    <name type="common">Iberian desman</name>
    <name type="synonym">Pyrenean desman</name>
    <dbReference type="NCBI Taxonomy" id="202257"/>
    <lineage>
        <taxon>Eukaryota</taxon>
        <taxon>Metazoa</taxon>
        <taxon>Chordata</taxon>
        <taxon>Craniata</taxon>
        <taxon>Vertebrata</taxon>
        <taxon>Euteleostomi</taxon>
        <taxon>Mammalia</taxon>
        <taxon>Eutheria</taxon>
        <taxon>Laurasiatheria</taxon>
        <taxon>Eulipotyphla</taxon>
        <taxon>Talpidae</taxon>
        <taxon>Galemys</taxon>
    </lineage>
</organism>
<protein>
    <submittedName>
        <fullName evidence="3">Elongation factor 1-alpha 1</fullName>
    </submittedName>
</protein>
<dbReference type="OrthoDB" id="342024at2759"/>
<dbReference type="Proteomes" id="UP000700334">
    <property type="component" value="Unassembled WGS sequence"/>
</dbReference>
<reference evidence="3" key="1">
    <citation type="journal article" date="2021" name="Evol. Appl.">
        <title>The genome of the Pyrenean desman and the effects of bottlenecks and inbreeding on the genomic landscape of an endangered species.</title>
        <authorList>
            <person name="Escoda L."/>
            <person name="Castresana J."/>
        </authorList>
    </citation>
    <scope>NUCLEOTIDE SEQUENCE</scope>
    <source>
        <strain evidence="3">IBE-C5619</strain>
    </source>
</reference>
<keyword evidence="2" id="KW-0342">GTP-binding</keyword>
<name>A0A8J6AYP4_GALPY</name>
<keyword evidence="1" id="KW-0547">Nucleotide-binding</keyword>
<dbReference type="InterPro" id="IPR027417">
    <property type="entry name" value="P-loop_NTPase"/>
</dbReference>
<dbReference type="Gene3D" id="2.40.30.10">
    <property type="entry name" value="Translation factors"/>
    <property type="match status" value="1"/>
</dbReference>
<evidence type="ECO:0000256" key="1">
    <source>
        <dbReference type="ARBA" id="ARBA00022741"/>
    </source>
</evidence>
<evidence type="ECO:0000313" key="4">
    <source>
        <dbReference type="Proteomes" id="UP000700334"/>
    </source>
</evidence>
<sequence length="244" mass="27432">MNLKLVSPRTGRPMSVPLLAYMLGEKQLIPLDGQKRSEDVIKEVSTYINKIGYNPDTLAFVPIFGRNGANMLETSADMAWFKGWKVTPKDDTPVESHCWNKPLYPALEHVCRIGDTGSVPVGQVETTGVSQTSEEALPGTSELQCQEHKMFIFTVWQREPTHGNSWLHSLDMLDCHVAHIACKCDELRELSFWEKAGRWPLNFETCAILLFCDLTQAVVLSVIRAVAEKVTRINKVTKSSQKAR</sequence>
<dbReference type="EMBL" id="JAGFMF010011634">
    <property type="protein sequence ID" value="KAG8518404.1"/>
    <property type="molecule type" value="Genomic_DNA"/>
</dbReference>
<accession>A0A8J6AYP4</accession>
<evidence type="ECO:0000313" key="3">
    <source>
        <dbReference type="EMBL" id="KAG8518404.1"/>
    </source>
</evidence>
<evidence type="ECO:0000256" key="2">
    <source>
        <dbReference type="ARBA" id="ARBA00023134"/>
    </source>
</evidence>
<dbReference type="InterPro" id="IPR050100">
    <property type="entry name" value="TRAFAC_GTPase_members"/>
</dbReference>
<dbReference type="GO" id="GO:0003746">
    <property type="term" value="F:translation elongation factor activity"/>
    <property type="evidence" value="ECO:0007669"/>
    <property type="project" value="UniProtKB-KW"/>
</dbReference>
<dbReference type="Gene3D" id="3.40.50.300">
    <property type="entry name" value="P-loop containing nucleotide triphosphate hydrolases"/>
    <property type="match status" value="1"/>
</dbReference>
<keyword evidence="3" id="KW-0648">Protein biosynthesis</keyword>